<evidence type="ECO:0008006" key="3">
    <source>
        <dbReference type="Google" id="ProtNLM"/>
    </source>
</evidence>
<dbReference type="AlphaFoldDB" id="A0A948RZ47"/>
<dbReference type="InterPro" id="IPR012334">
    <property type="entry name" value="Pectin_lyas_fold"/>
</dbReference>
<proteinExistence type="predicted"/>
<dbReference type="Gene3D" id="2.160.20.10">
    <property type="entry name" value="Single-stranded right-handed beta-helix, Pectin lyase-like"/>
    <property type="match status" value="1"/>
</dbReference>
<organism evidence="1 2">
    <name type="scientific">Eiseniibacteriota bacterium</name>
    <dbReference type="NCBI Taxonomy" id="2212470"/>
    <lineage>
        <taxon>Bacteria</taxon>
        <taxon>Candidatus Eiseniibacteriota</taxon>
    </lineage>
</organism>
<reference evidence="1" key="1">
    <citation type="submission" date="2021-05" db="EMBL/GenBank/DDBJ databases">
        <title>Energy efficiency and biological interactions define the core microbiome of deep oligotrophic groundwater.</title>
        <authorList>
            <person name="Mehrshad M."/>
            <person name="Lopez-Fernandez M."/>
            <person name="Bell E."/>
            <person name="Bernier-Latmani R."/>
            <person name="Bertilsson S."/>
            <person name="Dopson M."/>
        </authorList>
    </citation>
    <scope>NUCLEOTIDE SEQUENCE</scope>
    <source>
        <strain evidence="1">Modern_marine.mb.64</strain>
    </source>
</reference>
<evidence type="ECO:0000313" key="1">
    <source>
        <dbReference type="EMBL" id="MBU2692249.1"/>
    </source>
</evidence>
<dbReference type="Proteomes" id="UP000777784">
    <property type="component" value="Unassembled WGS sequence"/>
</dbReference>
<gene>
    <name evidence="1" type="ORF">KJ970_15105</name>
</gene>
<evidence type="ECO:0000313" key="2">
    <source>
        <dbReference type="Proteomes" id="UP000777784"/>
    </source>
</evidence>
<dbReference type="InterPro" id="IPR011050">
    <property type="entry name" value="Pectin_lyase_fold/virulence"/>
</dbReference>
<comment type="caution">
    <text evidence="1">The sequence shown here is derived from an EMBL/GenBank/DDBJ whole genome shotgun (WGS) entry which is preliminary data.</text>
</comment>
<protein>
    <recommendedName>
        <fullName evidence="3">Right handed beta helix domain-containing protein</fullName>
    </recommendedName>
</protein>
<name>A0A948RZ47_UNCEI</name>
<dbReference type="SUPFAM" id="SSF51126">
    <property type="entry name" value="Pectin lyase-like"/>
    <property type="match status" value="1"/>
</dbReference>
<accession>A0A948RZ47</accession>
<sequence>MSWRLIVITLFGGALPVACLSTTWNVFVDGSGDAPTIQAALDLVDSGDTVLVYPGTYREIPNLPFGNDLDELTFIGAYDSEVTNIDLSDGEYAGYASFYIKNLEMSGVCFMNGSFSCNGEFSYIHDCIFRDLRACSAVEICWPNISLAATENIGYSRFEDNIVTGCYAVGEPNILANNVYSRGNLFSNNSIYSDIHYESAGVYRSVGTSARIVENRFVDNYADGGIIEITGYQQLDELIIKNNIFYMTNNYGSCCTAISYWGNPIGFIENNIFVGLRGAIGYAFSHDDPLDLPKCNIVWNVDLVTEVLTEENWNFNVDPQFCHAATGDFTVSDGSMCLPENHPEGMDCGLIGIYGPGCPTPAKSTSWGRLKSIYGE</sequence>
<dbReference type="EMBL" id="JAHJDP010000087">
    <property type="protein sequence ID" value="MBU2692249.1"/>
    <property type="molecule type" value="Genomic_DNA"/>
</dbReference>